<accession>A0AA38T5Q6</accession>
<dbReference type="GO" id="GO:0043539">
    <property type="term" value="F:protein serine/threonine kinase activator activity"/>
    <property type="evidence" value="ECO:0007669"/>
    <property type="project" value="TreeGrafter"/>
</dbReference>
<protein>
    <recommendedName>
        <fullName evidence="5">HIRAN domain-containing protein</fullName>
    </recommendedName>
</protein>
<dbReference type="GO" id="GO:0003676">
    <property type="term" value="F:nucleic acid binding"/>
    <property type="evidence" value="ECO:0007669"/>
    <property type="project" value="InterPro"/>
</dbReference>
<feature type="transmembrane region" description="Helical" evidence="4">
    <location>
        <begin position="272"/>
        <end position="292"/>
    </location>
</feature>
<evidence type="ECO:0000256" key="1">
    <source>
        <dbReference type="ARBA" id="ARBA00011012"/>
    </source>
</evidence>
<dbReference type="Proteomes" id="UP001172457">
    <property type="component" value="Chromosome 6"/>
</dbReference>
<dbReference type="GO" id="GO:0008270">
    <property type="term" value="F:zinc ion binding"/>
    <property type="evidence" value="ECO:0007669"/>
    <property type="project" value="InterPro"/>
</dbReference>
<organism evidence="6 7">
    <name type="scientific">Centaurea solstitialis</name>
    <name type="common">yellow star-thistle</name>
    <dbReference type="NCBI Taxonomy" id="347529"/>
    <lineage>
        <taxon>Eukaryota</taxon>
        <taxon>Viridiplantae</taxon>
        <taxon>Streptophyta</taxon>
        <taxon>Embryophyta</taxon>
        <taxon>Tracheophyta</taxon>
        <taxon>Spermatophyta</taxon>
        <taxon>Magnoliopsida</taxon>
        <taxon>eudicotyledons</taxon>
        <taxon>Gunneridae</taxon>
        <taxon>Pentapetalae</taxon>
        <taxon>asterids</taxon>
        <taxon>campanulids</taxon>
        <taxon>Asterales</taxon>
        <taxon>Asteraceae</taxon>
        <taxon>Carduoideae</taxon>
        <taxon>Cardueae</taxon>
        <taxon>Centaureinae</taxon>
        <taxon>Centaurea</taxon>
    </lineage>
</organism>
<evidence type="ECO:0000256" key="4">
    <source>
        <dbReference type="SAM" id="Phobius"/>
    </source>
</evidence>
<sequence>MSTSEEEREDINNYAKPFARTTKEIGRQGLREGASLAEVVGRLPMDWSKCLIPLVNSKKVKVLGRCVAAPVNLCMMQEIMLYISVYIHHSIFTEDGKTSWKLDANPNIASTIYPLLTLFKPLKKSPFQKAEFTPEELDSRKRVLNLEEMNPPTTVTCDLRPYQKQALYWMTESEKGVDIEKAEETLHPCWAAYRICDEYAPPSFYHHIYFATLSKLLRELKQILYGNSEAGPVFKACAQPTQEFFKENTLRLLIVCLPKLNLDLVIDNIMSFAFYTLFLALFIDNIMSFAFYTPRIWLARMLLKLLQNLQRQQVQSWLIACDYLQANIDLMDNLATCYENPDMALHYGAMLRECICHQSVKNLRNQHKLCKCVLPG</sequence>
<dbReference type="PANTHER" id="PTHR10182:SF12">
    <property type="entry name" value="OS07G0585100 PROTEIN"/>
    <property type="match status" value="1"/>
</dbReference>
<dbReference type="InterPro" id="IPR016024">
    <property type="entry name" value="ARM-type_fold"/>
</dbReference>
<dbReference type="InterPro" id="IPR014905">
    <property type="entry name" value="HIRAN"/>
</dbReference>
<keyword evidence="4" id="KW-0812">Transmembrane</keyword>
<gene>
    <name evidence="6" type="ORF">OSB04_024999</name>
</gene>
<proteinExistence type="inferred from homology"/>
<dbReference type="GO" id="GO:0016818">
    <property type="term" value="F:hydrolase activity, acting on acid anhydrides, in phosphorus-containing anhydrides"/>
    <property type="evidence" value="ECO:0007669"/>
    <property type="project" value="InterPro"/>
</dbReference>
<evidence type="ECO:0000313" key="6">
    <source>
        <dbReference type="EMBL" id="KAJ9545292.1"/>
    </source>
</evidence>
<keyword evidence="4" id="KW-1133">Transmembrane helix</keyword>
<keyword evidence="2" id="KW-0479">Metal-binding</keyword>
<dbReference type="Pfam" id="PF08569">
    <property type="entry name" value="Mo25"/>
    <property type="match status" value="1"/>
</dbReference>
<dbReference type="InterPro" id="IPR013878">
    <property type="entry name" value="Mo25"/>
</dbReference>
<dbReference type="PANTHER" id="PTHR10182">
    <property type="entry name" value="CALCIUM-BINDING PROTEIN 39-RELATED"/>
    <property type="match status" value="1"/>
</dbReference>
<name>A0AA38T5Q6_9ASTR</name>
<dbReference type="EMBL" id="JARYMX010000006">
    <property type="protein sequence ID" value="KAJ9545292.1"/>
    <property type="molecule type" value="Genomic_DNA"/>
</dbReference>
<dbReference type="AlphaFoldDB" id="A0AA38T5Q6"/>
<keyword evidence="3" id="KW-0378">Hydrolase</keyword>
<comment type="similarity">
    <text evidence="1">Belongs to the Mo25 family.</text>
</comment>
<dbReference type="GO" id="GO:0035556">
    <property type="term" value="P:intracellular signal transduction"/>
    <property type="evidence" value="ECO:0007669"/>
    <property type="project" value="TreeGrafter"/>
</dbReference>
<dbReference type="Pfam" id="PF08797">
    <property type="entry name" value="HIRAN"/>
    <property type="match status" value="1"/>
</dbReference>
<keyword evidence="4" id="KW-0472">Membrane</keyword>
<dbReference type="InterPro" id="IPR011989">
    <property type="entry name" value="ARM-like"/>
</dbReference>
<evidence type="ECO:0000256" key="2">
    <source>
        <dbReference type="ARBA" id="ARBA00022723"/>
    </source>
</evidence>
<comment type="caution">
    <text evidence="6">The sequence shown here is derived from an EMBL/GenBank/DDBJ whole genome shotgun (WGS) entry which is preliminary data.</text>
</comment>
<evidence type="ECO:0000259" key="5">
    <source>
        <dbReference type="Pfam" id="PF08797"/>
    </source>
</evidence>
<evidence type="ECO:0000313" key="7">
    <source>
        <dbReference type="Proteomes" id="UP001172457"/>
    </source>
</evidence>
<dbReference type="Gene3D" id="1.25.10.10">
    <property type="entry name" value="Leucine-rich Repeat Variant"/>
    <property type="match status" value="1"/>
</dbReference>
<reference evidence="6" key="1">
    <citation type="submission" date="2023-03" db="EMBL/GenBank/DDBJ databases">
        <title>Chromosome-scale reference genome and RAD-based genetic map of yellow starthistle (Centaurea solstitialis) reveal putative structural variation and QTLs associated with invader traits.</title>
        <authorList>
            <person name="Reatini B."/>
            <person name="Cang F.A."/>
            <person name="Jiang Q."/>
            <person name="Mckibben M.T.W."/>
            <person name="Barker M.S."/>
            <person name="Rieseberg L.H."/>
            <person name="Dlugosch K.M."/>
        </authorList>
    </citation>
    <scope>NUCLEOTIDE SEQUENCE</scope>
    <source>
        <strain evidence="6">CAN-66</strain>
        <tissue evidence="6">Leaf</tissue>
    </source>
</reference>
<dbReference type="SUPFAM" id="SSF48371">
    <property type="entry name" value="ARM repeat"/>
    <property type="match status" value="1"/>
</dbReference>
<feature type="domain" description="HIRAN" evidence="5">
    <location>
        <begin position="38"/>
        <end position="82"/>
    </location>
</feature>
<evidence type="ECO:0000256" key="3">
    <source>
        <dbReference type="ARBA" id="ARBA00022801"/>
    </source>
</evidence>
<keyword evidence="7" id="KW-1185">Reference proteome</keyword>